<dbReference type="AlphaFoldDB" id="A0A336MM39"/>
<dbReference type="VEuPathDB" id="VectorBase:CSON003205"/>
<organism evidence="2">
    <name type="scientific">Culicoides sonorensis</name>
    <name type="common">Biting midge</name>
    <dbReference type="NCBI Taxonomy" id="179676"/>
    <lineage>
        <taxon>Eukaryota</taxon>
        <taxon>Metazoa</taxon>
        <taxon>Ecdysozoa</taxon>
        <taxon>Arthropoda</taxon>
        <taxon>Hexapoda</taxon>
        <taxon>Insecta</taxon>
        <taxon>Pterygota</taxon>
        <taxon>Neoptera</taxon>
        <taxon>Endopterygota</taxon>
        <taxon>Diptera</taxon>
        <taxon>Nematocera</taxon>
        <taxon>Chironomoidea</taxon>
        <taxon>Ceratopogonidae</taxon>
        <taxon>Ceratopogoninae</taxon>
        <taxon>Culicoides</taxon>
        <taxon>Monoculicoides</taxon>
    </lineage>
</organism>
<dbReference type="EMBL" id="UFQT01001567">
    <property type="protein sequence ID" value="SSX31040.1"/>
    <property type="molecule type" value="Genomic_DNA"/>
</dbReference>
<keyword evidence="1" id="KW-0732">Signal</keyword>
<feature type="signal peptide" evidence="1">
    <location>
        <begin position="1"/>
        <end position="21"/>
    </location>
</feature>
<evidence type="ECO:0000256" key="1">
    <source>
        <dbReference type="SAM" id="SignalP"/>
    </source>
</evidence>
<accession>A0A336MM39</accession>
<feature type="chain" id="PRO_5016431958" evidence="1">
    <location>
        <begin position="22"/>
        <end position="106"/>
    </location>
</feature>
<gene>
    <name evidence="2" type="primary">CSON003205</name>
</gene>
<sequence>MLITYQKKFIFLLVNFAATSTEITVAITSKKKICFNLVCVIQSVYKAVRRHHSLSTYCWYSYNYQRGKCVSDDLSSDETAYNAKQAELSQLTTPQESLGWKQNSNR</sequence>
<proteinExistence type="predicted"/>
<reference evidence="2" key="1">
    <citation type="submission" date="2018-07" db="EMBL/GenBank/DDBJ databases">
        <authorList>
            <person name="Quirk P.G."/>
            <person name="Krulwich T.A."/>
        </authorList>
    </citation>
    <scope>NUCLEOTIDE SEQUENCE</scope>
</reference>
<evidence type="ECO:0000313" key="2">
    <source>
        <dbReference type="EMBL" id="SSX31040.1"/>
    </source>
</evidence>
<name>A0A336MM39_CULSO</name>
<protein>
    <submittedName>
        <fullName evidence="2">CSON003205 protein</fullName>
    </submittedName>
</protein>